<dbReference type="Gene3D" id="3.30.300.30">
    <property type="match status" value="1"/>
</dbReference>
<organism evidence="3 4">
    <name type="scientific">Sediminihaliea albiluteola</name>
    <dbReference type="NCBI Taxonomy" id="2758564"/>
    <lineage>
        <taxon>Bacteria</taxon>
        <taxon>Pseudomonadati</taxon>
        <taxon>Pseudomonadota</taxon>
        <taxon>Gammaproteobacteria</taxon>
        <taxon>Cellvibrionales</taxon>
        <taxon>Halieaceae</taxon>
        <taxon>Sediminihaliea</taxon>
    </lineage>
</organism>
<dbReference type="AlphaFoldDB" id="A0A7W2TVE8"/>
<dbReference type="InterPro" id="IPR025110">
    <property type="entry name" value="AMP-bd_C"/>
</dbReference>
<dbReference type="NCBIfam" id="TIGR03098">
    <property type="entry name" value="ligase_PEP_1"/>
    <property type="match status" value="1"/>
</dbReference>
<dbReference type="InterPro" id="IPR050237">
    <property type="entry name" value="ATP-dep_AMP-bd_enzyme"/>
</dbReference>
<feature type="domain" description="AMP-dependent synthetase/ligase" evidence="1">
    <location>
        <begin position="10"/>
        <end position="374"/>
    </location>
</feature>
<proteinExistence type="predicted"/>
<dbReference type="Gene3D" id="3.40.50.12780">
    <property type="entry name" value="N-terminal domain of ligase-like"/>
    <property type="match status" value="1"/>
</dbReference>
<name>A0A7W2TVE8_9GAMM</name>
<gene>
    <name evidence="3" type="ORF">H2508_06095</name>
</gene>
<dbReference type="Pfam" id="PF00501">
    <property type="entry name" value="AMP-binding"/>
    <property type="match status" value="1"/>
</dbReference>
<protein>
    <submittedName>
        <fullName evidence="3">Acyl-CoA ligase (AMP-forming), exosortase A system-associated</fullName>
    </submittedName>
</protein>
<comment type="caution">
    <text evidence="3">The sequence shown here is derived from an EMBL/GenBank/DDBJ whole genome shotgun (WGS) entry which is preliminary data.</text>
</comment>
<dbReference type="InterPro" id="IPR042099">
    <property type="entry name" value="ANL_N_sf"/>
</dbReference>
<sequence length="531" mass="58248">MAYLLHQLIEKQAQQRPQHIALLYRDQALDYQTLWTECLAFAAGLRRKGLSAGERVAIWLPKQLEAVVAIFGSSAATATFVPVNPLLKPKQLLYILQHCKVRVLVTSRQRLASLQALLASCPDLKLSIVVDEMSAEDCEAYPIPVMLWSKFLDSYCDVAYQQAIDADIAAIFYTSGSTGAPKGVVLSHRNLIVGAESVSNYLENSPDDRVLALLPLSFDAGFSQLSTMFLVGGTAVLMDYLLPRDVLRALAKYEITGLAAVPVIWNHLANLDWPADASRPLRYITNTGGAMPTATTKALAKHLPACRIFLMYGLTEAFRSTYLPPEQVAIRPDSIGKAIPNAQIMVVNADGEECAPGEVGELVHRGALVSLGYWNDPETTALRFRPSPGQPAELCTAELAVWSGDQVRKDSEGYLYFVSRKDDMIKTSGYRVSPSEVEEVIYTVGGVVQALALGLPHSALGQAILALVTIESNRESSQMKEAIQLHCRQELPNFMVPLDILVLEQLPANPNGKLDRKSLAAQYSSYFQELQ</sequence>
<dbReference type="InterPro" id="IPR000873">
    <property type="entry name" value="AMP-dep_synth/lig_dom"/>
</dbReference>
<dbReference type="Proteomes" id="UP000539350">
    <property type="component" value="Unassembled WGS sequence"/>
</dbReference>
<reference evidence="3 4" key="1">
    <citation type="submission" date="2020-07" db="EMBL/GenBank/DDBJ databases">
        <title>Halieaceae bacterium, F7430, whole genome shotgun sequencing project.</title>
        <authorList>
            <person name="Jiang S."/>
            <person name="Liu Z.W."/>
            <person name="Du Z.J."/>
        </authorList>
    </citation>
    <scope>NUCLEOTIDE SEQUENCE [LARGE SCALE GENOMIC DNA]</scope>
    <source>
        <strain evidence="3 4">F7430</strain>
    </source>
</reference>
<dbReference type="InterPro" id="IPR045851">
    <property type="entry name" value="AMP-bd_C_sf"/>
</dbReference>
<keyword evidence="3" id="KW-0436">Ligase</keyword>
<evidence type="ECO:0000313" key="3">
    <source>
        <dbReference type="EMBL" id="MBA6412681.1"/>
    </source>
</evidence>
<evidence type="ECO:0000313" key="4">
    <source>
        <dbReference type="Proteomes" id="UP000539350"/>
    </source>
</evidence>
<dbReference type="SUPFAM" id="SSF56801">
    <property type="entry name" value="Acetyl-CoA synthetase-like"/>
    <property type="match status" value="1"/>
</dbReference>
<keyword evidence="4" id="KW-1185">Reference proteome</keyword>
<dbReference type="GO" id="GO:0016878">
    <property type="term" value="F:acid-thiol ligase activity"/>
    <property type="evidence" value="ECO:0007669"/>
    <property type="project" value="UniProtKB-ARBA"/>
</dbReference>
<evidence type="ECO:0000259" key="2">
    <source>
        <dbReference type="Pfam" id="PF13193"/>
    </source>
</evidence>
<dbReference type="EMBL" id="JACFXU010000013">
    <property type="protein sequence ID" value="MBA6412681.1"/>
    <property type="molecule type" value="Genomic_DNA"/>
</dbReference>
<evidence type="ECO:0000259" key="1">
    <source>
        <dbReference type="Pfam" id="PF00501"/>
    </source>
</evidence>
<dbReference type="Pfam" id="PF13193">
    <property type="entry name" value="AMP-binding_C"/>
    <property type="match status" value="1"/>
</dbReference>
<dbReference type="InterPro" id="IPR020845">
    <property type="entry name" value="AMP-binding_CS"/>
</dbReference>
<dbReference type="PANTHER" id="PTHR43767">
    <property type="entry name" value="LONG-CHAIN-FATTY-ACID--COA LIGASE"/>
    <property type="match status" value="1"/>
</dbReference>
<dbReference type="PROSITE" id="PS00455">
    <property type="entry name" value="AMP_BINDING"/>
    <property type="match status" value="1"/>
</dbReference>
<feature type="domain" description="AMP-binding enzyme C-terminal" evidence="2">
    <location>
        <begin position="436"/>
        <end position="513"/>
    </location>
</feature>
<dbReference type="InterPro" id="IPR017529">
    <property type="entry name" value="AcylCoA_ligase_PEP_1"/>
</dbReference>
<dbReference type="PANTHER" id="PTHR43767:SF1">
    <property type="entry name" value="NONRIBOSOMAL PEPTIDE SYNTHASE PES1 (EUROFUNG)-RELATED"/>
    <property type="match status" value="1"/>
</dbReference>
<accession>A0A7W2TVE8</accession>
<dbReference type="RefSeq" id="WP_182170158.1">
    <property type="nucleotide sequence ID" value="NZ_JACFXU010000013.1"/>
</dbReference>